<evidence type="ECO:0000256" key="1">
    <source>
        <dbReference type="SAM" id="MobiDB-lite"/>
    </source>
</evidence>
<evidence type="ECO:0000313" key="5">
    <source>
        <dbReference type="Proteomes" id="UP000183995"/>
    </source>
</evidence>
<dbReference type="STRING" id="1123282.SAMN02745823_00454"/>
<dbReference type="InterPro" id="IPR025997">
    <property type="entry name" value="SBP_2_dom"/>
</dbReference>
<protein>
    <submittedName>
        <fullName evidence="4">ABC-type sugar transport system, substrate-binding protein, contains N-terminal xre family HTH domain</fullName>
    </submittedName>
</protein>
<dbReference type="RefSeq" id="WP_073075998.1">
    <property type="nucleotide sequence ID" value="NZ_FQXV01000001.1"/>
</dbReference>
<feature type="region of interest" description="Disordered" evidence="1">
    <location>
        <begin position="28"/>
        <end position="52"/>
    </location>
</feature>
<dbReference type="PROSITE" id="PS51257">
    <property type="entry name" value="PROKAR_LIPOPROTEIN"/>
    <property type="match status" value="1"/>
</dbReference>
<feature type="chain" id="PRO_5039406022" evidence="2">
    <location>
        <begin position="20"/>
        <end position="389"/>
    </location>
</feature>
<proteinExistence type="predicted"/>
<sequence>MKKAAAILLALILALSLFACSSSSPQTTPSASTSPSSSPSAEASASPTAPTQGTVGYFDDAKTSAANRKTYKIGYFYLSTLALETAHFDAMKTMQTVLNFTCKDYSANNDDDTFVQNLEVASQEGYDGYVIEPDAVIFPRIVEIMAELKTPYVFTVNAYRDENGSNQVPTVILDQYKNGNTQVQWFFDNYKTYWKDANPADIALLTLEYSTNPDLIERMDGVKDKFKELFPGNEIIIGDLAGLTLNEQNAFDKASGILSGNPDVKYWFIDGSVENFGQGATRATETLDMTDKTMILTSGANILPKEWDAGYTGNWVASYAVYNYNYIVPALSGLIALIDGRATPETLWQENKQPGDKASTFFAGDQMVTVDTYKTVQDDIAKTYGVTSA</sequence>
<feature type="compositionally biased region" description="Low complexity" evidence="1">
    <location>
        <begin position="28"/>
        <end position="51"/>
    </location>
</feature>
<dbReference type="Pfam" id="PF13407">
    <property type="entry name" value="Peripla_BP_4"/>
    <property type="match status" value="1"/>
</dbReference>
<keyword evidence="4" id="KW-0762">Sugar transport</keyword>
<keyword evidence="4" id="KW-0813">Transport</keyword>
<dbReference type="AlphaFoldDB" id="A0A1M5UCT2"/>
<evidence type="ECO:0000256" key="2">
    <source>
        <dbReference type="SAM" id="SignalP"/>
    </source>
</evidence>
<reference evidence="4 5" key="1">
    <citation type="submission" date="2016-11" db="EMBL/GenBank/DDBJ databases">
        <authorList>
            <person name="Jaros S."/>
            <person name="Januszkiewicz K."/>
            <person name="Wedrychowicz H."/>
        </authorList>
    </citation>
    <scope>NUCLEOTIDE SEQUENCE [LARGE SCALE GENOMIC DNA]</scope>
    <source>
        <strain evidence="4 5">DSM 10068</strain>
    </source>
</reference>
<dbReference type="OrthoDB" id="1841723at2"/>
<dbReference type="EMBL" id="FQXV01000001">
    <property type="protein sequence ID" value="SHH60750.1"/>
    <property type="molecule type" value="Genomic_DNA"/>
</dbReference>
<dbReference type="SUPFAM" id="SSF53822">
    <property type="entry name" value="Periplasmic binding protein-like I"/>
    <property type="match status" value="1"/>
</dbReference>
<organism evidence="4 5">
    <name type="scientific">Sporobacter termitidis DSM 10068</name>
    <dbReference type="NCBI Taxonomy" id="1123282"/>
    <lineage>
        <taxon>Bacteria</taxon>
        <taxon>Bacillati</taxon>
        <taxon>Bacillota</taxon>
        <taxon>Clostridia</taxon>
        <taxon>Eubacteriales</taxon>
        <taxon>Oscillospiraceae</taxon>
        <taxon>Sporobacter</taxon>
    </lineage>
</organism>
<keyword evidence="2" id="KW-0732">Signal</keyword>
<evidence type="ECO:0000259" key="3">
    <source>
        <dbReference type="Pfam" id="PF13407"/>
    </source>
</evidence>
<dbReference type="Proteomes" id="UP000183995">
    <property type="component" value="Unassembled WGS sequence"/>
</dbReference>
<dbReference type="Gene3D" id="3.40.50.2300">
    <property type="match status" value="2"/>
</dbReference>
<feature type="domain" description="Periplasmic binding protein" evidence="3">
    <location>
        <begin position="92"/>
        <end position="300"/>
    </location>
</feature>
<gene>
    <name evidence="4" type="ORF">SAMN02745823_00454</name>
</gene>
<dbReference type="InterPro" id="IPR028082">
    <property type="entry name" value="Peripla_BP_I"/>
</dbReference>
<keyword evidence="5" id="KW-1185">Reference proteome</keyword>
<evidence type="ECO:0000313" key="4">
    <source>
        <dbReference type="EMBL" id="SHH60750.1"/>
    </source>
</evidence>
<feature type="signal peptide" evidence="2">
    <location>
        <begin position="1"/>
        <end position="19"/>
    </location>
</feature>
<name>A0A1M5UCT2_9FIRM</name>
<accession>A0A1M5UCT2</accession>